<evidence type="ECO:0000313" key="9">
    <source>
        <dbReference type="Proteomes" id="UP000602442"/>
    </source>
</evidence>
<feature type="transmembrane region" description="Helical" evidence="6">
    <location>
        <begin position="99"/>
        <end position="117"/>
    </location>
</feature>
<feature type="domain" description="EamA" evidence="7">
    <location>
        <begin position="7"/>
        <end position="140"/>
    </location>
</feature>
<name>A0ABS0N5H2_9SPHN</name>
<evidence type="ECO:0000256" key="6">
    <source>
        <dbReference type="SAM" id="Phobius"/>
    </source>
</evidence>
<protein>
    <submittedName>
        <fullName evidence="8">DMT family transporter</fullName>
    </submittedName>
</protein>
<dbReference type="PANTHER" id="PTHR22911:SF6">
    <property type="entry name" value="SOLUTE CARRIER FAMILY 35 MEMBER G1"/>
    <property type="match status" value="1"/>
</dbReference>
<gene>
    <name evidence="8" type="ORF">I5L03_10550</name>
</gene>
<dbReference type="SUPFAM" id="SSF103481">
    <property type="entry name" value="Multidrug resistance efflux transporter EmrE"/>
    <property type="match status" value="2"/>
</dbReference>
<dbReference type="Pfam" id="PF00892">
    <property type="entry name" value="EamA"/>
    <property type="match status" value="2"/>
</dbReference>
<evidence type="ECO:0000313" key="8">
    <source>
        <dbReference type="EMBL" id="MBH5323022.1"/>
    </source>
</evidence>
<comment type="subcellular location">
    <subcellularLocation>
        <location evidence="1">Membrane</location>
        <topology evidence="1">Multi-pass membrane protein</topology>
    </subcellularLocation>
</comment>
<evidence type="ECO:0000256" key="1">
    <source>
        <dbReference type="ARBA" id="ARBA00004141"/>
    </source>
</evidence>
<evidence type="ECO:0000256" key="3">
    <source>
        <dbReference type="ARBA" id="ARBA00022692"/>
    </source>
</evidence>
<comment type="similarity">
    <text evidence="2">Belongs to the drug/metabolite transporter (DMT) superfamily. 10 TMS drug/metabolite exporter (DME) (TC 2.A.7.3) family.</text>
</comment>
<keyword evidence="9" id="KW-1185">Reference proteome</keyword>
<feature type="transmembrane region" description="Helical" evidence="6">
    <location>
        <begin position="76"/>
        <end position="93"/>
    </location>
</feature>
<dbReference type="PANTHER" id="PTHR22911">
    <property type="entry name" value="ACYL-MALONYL CONDENSING ENZYME-RELATED"/>
    <property type="match status" value="1"/>
</dbReference>
<evidence type="ECO:0000256" key="4">
    <source>
        <dbReference type="ARBA" id="ARBA00022989"/>
    </source>
</evidence>
<accession>A0ABS0N5H2</accession>
<feature type="domain" description="EamA" evidence="7">
    <location>
        <begin position="150"/>
        <end position="283"/>
    </location>
</feature>
<feature type="transmembrane region" description="Helical" evidence="6">
    <location>
        <begin position="178"/>
        <end position="197"/>
    </location>
</feature>
<proteinExistence type="inferred from homology"/>
<feature type="transmembrane region" description="Helical" evidence="6">
    <location>
        <begin position="271"/>
        <end position="290"/>
    </location>
</feature>
<reference evidence="8 9" key="1">
    <citation type="submission" date="2020-11" db="EMBL/GenBank/DDBJ databases">
        <title>Erythrobacter sediminis sp. nov., a marine bacterium from a tidal flat of Garorim Bay.</title>
        <authorList>
            <person name="Kim D."/>
            <person name="Yoo Y."/>
            <person name="Kim J.-J."/>
        </authorList>
    </citation>
    <scope>NUCLEOTIDE SEQUENCE [LARGE SCALE GENOMIC DNA]</scope>
    <source>
        <strain evidence="8 9">JGD-13</strain>
    </source>
</reference>
<dbReference type="RefSeq" id="WP_197921737.1">
    <property type="nucleotide sequence ID" value="NZ_CAWPTA010000008.1"/>
</dbReference>
<feature type="transmembrane region" description="Helical" evidence="6">
    <location>
        <begin position="40"/>
        <end position="56"/>
    </location>
</feature>
<feature type="transmembrane region" description="Helical" evidence="6">
    <location>
        <begin position="242"/>
        <end position="265"/>
    </location>
</feature>
<comment type="caution">
    <text evidence="8">The sequence shown here is derived from an EMBL/GenBank/DDBJ whole genome shotgun (WGS) entry which is preliminary data.</text>
</comment>
<feature type="transmembrane region" description="Helical" evidence="6">
    <location>
        <begin position="124"/>
        <end position="141"/>
    </location>
</feature>
<evidence type="ECO:0000256" key="2">
    <source>
        <dbReference type="ARBA" id="ARBA00009853"/>
    </source>
</evidence>
<keyword evidence="5 6" id="KW-0472">Membrane</keyword>
<dbReference type="InterPro" id="IPR037185">
    <property type="entry name" value="EmrE-like"/>
</dbReference>
<keyword evidence="4 6" id="KW-1133">Transmembrane helix</keyword>
<organism evidence="8 9">
    <name type="scientific">Aurantiacibacter sediminis</name>
    <dbReference type="NCBI Taxonomy" id="2793064"/>
    <lineage>
        <taxon>Bacteria</taxon>
        <taxon>Pseudomonadati</taxon>
        <taxon>Pseudomonadota</taxon>
        <taxon>Alphaproteobacteria</taxon>
        <taxon>Sphingomonadales</taxon>
        <taxon>Erythrobacteraceae</taxon>
        <taxon>Aurantiacibacter</taxon>
    </lineage>
</organism>
<evidence type="ECO:0000256" key="5">
    <source>
        <dbReference type="ARBA" id="ARBA00023136"/>
    </source>
</evidence>
<dbReference type="EMBL" id="JAEANY010000003">
    <property type="protein sequence ID" value="MBH5323022.1"/>
    <property type="molecule type" value="Genomic_DNA"/>
</dbReference>
<evidence type="ECO:0000259" key="7">
    <source>
        <dbReference type="Pfam" id="PF00892"/>
    </source>
</evidence>
<feature type="transmembrane region" description="Helical" evidence="6">
    <location>
        <begin position="147"/>
        <end position="166"/>
    </location>
</feature>
<dbReference type="InterPro" id="IPR000620">
    <property type="entry name" value="EamA_dom"/>
</dbReference>
<feature type="transmembrane region" description="Helical" evidence="6">
    <location>
        <begin position="217"/>
        <end position="235"/>
    </location>
</feature>
<sequence length="308" mass="32136">MQQSDKAGLVFALAGFVLLSIGDAIVKSIADEWTPTALAAFRYSLGFAALSALLAYKEGGAPFRTISKPAIQAMRGLGVGIATLAFFGSVWLMPLADAVAITFTQPMITALLASVFLGERLRASTIIATVVAFIGVLIILRPNFAEIGFAALLPVLCAFGMAVLMTANRAARGAGSSLAAQVYVAGGATVVLVTAAVLGEVSGYAAVDFYWPEWHVLARAACVAVTATCAHWLIFMGTQRAGAATIAPMTYVQILVATTLAWIFFNEAPDAIAMGGAALIIGSGLWLWYLGRRRDVAAKSVSPGVSKR</sequence>
<keyword evidence="3 6" id="KW-0812">Transmembrane</keyword>
<dbReference type="Proteomes" id="UP000602442">
    <property type="component" value="Unassembled WGS sequence"/>
</dbReference>